<name>A0A8X7C189_9ARAC</name>
<protein>
    <submittedName>
        <fullName evidence="1">Uncharacterized protein</fullName>
    </submittedName>
</protein>
<evidence type="ECO:0000313" key="1">
    <source>
        <dbReference type="EMBL" id="GFY53011.1"/>
    </source>
</evidence>
<proteinExistence type="predicted"/>
<dbReference type="AlphaFoldDB" id="A0A8X7C189"/>
<dbReference type="EMBL" id="BMAV01009022">
    <property type="protein sequence ID" value="GFY53011.1"/>
    <property type="molecule type" value="Genomic_DNA"/>
</dbReference>
<keyword evidence="2" id="KW-1185">Reference proteome</keyword>
<sequence length="108" mass="11967">MTPICHDGGVPVLQTDGPLLFKKTIFRIDFVSHTGGIEGGKKVSHRIQMFEAIILESRILFYIVIISISLGDRRGPTSARSRCEWGFEPFGALMTPANRKGRKGSCFV</sequence>
<comment type="caution">
    <text evidence="1">The sequence shown here is derived from an EMBL/GenBank/DDBJ whole genome shotgun (WGS) entry which is preliminary data.</text>
</comment>
<dbReference type="Proteomes" id="UP000886998">
    <property type="component" value="Unassembled WGS sequence"/>
</dbReference>
<accession>A0A8X7C189</accession>
<organism evidence="1 2">
    <name type="scientific">Trichonephila inaurata madagascariensis</name>
    <dbReference type="NCBI Taxonomy" id="2747483"/>
    <lineage>
        <taxon>Eukaryota</taxon>
        <taxon>Metazoa</taxon>
        <taxon>Ecdysozoa</taxon>
        <taxon>Arthropoda</taxon>
        <taxon>Chelicerata</taxon>
        <taxon>Arachnida</taxon>
        <taxon>Araneae</taxon>
        <taxon>Araneomorphae</taxon>
        <taxon>Entelegynae</taxon>
        <taxon>Araneoidea</taxon>
        <taxon>Nephilidae</taxon>
        <taxon>Trichonephila</taxon>
        <taxon>Trichonephila inaurata</taxon>
    </lineage>
</organism>
<gene>
    <name evidence="1" type="ORF">TNIN_119341</name>
</gene>
<evidence type="ECO:0000313" key="2">
    <source>
        <dbReference type="Proteomes" id="UP000886998"/>
    </source>
</evidence>
<reference evidence="1" key="1">
    <citation type="submission" date="2020-08" db="EMBL/GenBank/DDBJ databases">
        <title>Multicomponent nature underlies the extraordinary mechanical properties of spider dragline silk.</title>
        <authorList>
            <person name="Kono N."/>
            <person name="Nakamura H."/>
            <person name="Mori M."/>
            <person name="Yoshida Y."/>
            <person name="Ohtoshi R."/>
            <person name="Malay A.D."/>
            <person name="Moran D.A.P."/>
            <person name="Tomita M."/>
            <person name="Numata K."/>
            <person name="Arakawa K."/>
        </authorList>
    </citation>
    <scope>NUCLEOTIDE SEQUENCE</scope>
</reference>
<dbReference type="OrthoDB" id="10495381at2759"/>